<sequence length="284" mass="33043">MSSDPVLDDVGLNVEVTSQCQGTTDDRKRLYVNDHVSVQLWVERMHTRRDNPVLFFKHRGQPDRPDILDRLPENLLKEQDFMLAIMTAPQLELLRTLGTNRVSFNYQLVTVLCVDEFGAGFPVAYCISNRTDEKAMATFFASVRSKTGQIPADIFITHDGLSFYNAWSEVMGRPKHRLLCTWHVRKNWRDTVNKHIQNKKLKASVYRDWDDEERIEDIEELDEEECTDDRDCVTMLQAILDRLETPEASTCQDSGKVGENFITFIRHFRKKLTAIKQRIDQCIK</sequence>
<name>A0A9D4PXS8_RHISA</name>
<evidence type="ECO:0000313" key="1">
    <source>
        <dbReference type="EMBL" id="KAH7957656.1"/>
    </source>
</evidence>
<proteinExistence type="predicted"/>
<dbReference type="Proteomes" id="UP000821837">
    <property type="component" value="Unassembled WGS sequence"/>
</dbReference>
<comment type="caution">
    <text evidence="1">The sequence shown here is derived from an EMBL/GenBank/DDBJ whole genome shotgun (WGS) entry which is preliminary data.</text>
</comment>
<accession>A0A9D4PXS8</accession>
<dbReference type="EMBL" id="JABSTV010001250">
    <property type="protein sequence ID" value="KAH7957656.1"/>
    <property type="molecule type" value="Genomic_DNA"/>
</dbReference>
<dbReference type="VEuPathDB" id="VectorBase:RSAN_026155"/>
<dbReference type="AlphaFoldDB" id="A0A9D4PXS8"/>
<keyword evidence="2" id="KW-1185">Reference proteome</keyword>
<protein>
    <recommendedName>
        <fullName evidence="3">MULE transposase domain-containing protein</fullName>
    </recommendedName>
</protein>
<reference evidence="1" key="1">
    <citation type="journal article" date="2020" name="Cell">
        <title>Large-Scale Comparative Analyses of Tick Genomes Elucidate Their Genetic Diversity and Vector Capacities.</title>
        <authorList>
            <consortium name="Tick Genome and Microbiome Consortium (TIGMIC)"/>
            <person name="Jia N."/>
            <person name="Wang J."/>
            <person name="Shi W."/>
            <person name="Du L."/>
            <person name="Sun Y."/>
            <person name="Zhan W."/>
            <person name="Jiang J.F."/>
            <person name="Wang Q."/>
            <person name="Zhang B."/>
            <person name="Ji P."/>
            <person name="Bell-Sakyi L."/>
            <person name="Cui X.M."/>
            <person name="Yuan T.T."/>
            <person name="Jiang B.G."/>
            <person name="Yang W.F."/>
            <person name="Lam T.T."/>
            <person name="Chang Q.C."/>
            <person name="Ding S.J."/>
            <person name="Wang X.J."/>
            <person name="Zhu J.G."/>
            <person name="Ruan X.D."/>
            <person name="Zhao L."/>
            <person name="Wei J.T."/>
            <person name="Ye R.Z."/>
            <person name="Que T.C."/>
            <person name="Du C.H."/>
            <person name="Zhou Y.H."/>
            <person name="Cheng J.X."/>
            <person name="Dai P.F."/>
            <person name="Guo W.B."/>
            <person name="Han X.H."/>
            <person name="Huang E.J."/>
            <person name="Li L.F."/>
            <person name="Wei W."/>
            <person name="Gao Y.C."/>
            <person name="Liu J.Z."/>
            <person name="Shao H.Z."/>
            <person name="Wang X."/>
            <person name="Wang C.C."/>
            <person name="Yang T.C."/>
            <person name="Huo Q.B."/>
            <person name="Li W."/>
            <person name="Chen H.Y."/>
            <person name="Chen S.E."/>
            <person name="Zhou L.G."/>
            <person name="Ni X.B."/>
            <person name="Tian J.H."/>
            <person name="Sheng Y."/>
            <person name="Liu T."/>
            <person name="Pan Y.S."/>
            <person name="Xia L.Y."/>
            <person name="Li J."/>
            <person name="Zhao F."/>
            <person name="Cao W.C."/>
        </authorList>
    </citation>
    <scope>NUCLEOTIDE SEQUENCE</scope>
    <source>
        <strain evidence="1">Rsan-2018</strain>
    </source>
</reference>
<evidence type="ECO:0008006" key="3">
    <source>
        <dbReference type="Google" id="ProtNLM"/>
    </source>
</evidence>
<reference evidence="1" key="2">
    <citation type="submission" date="2021-09" db="EMBL/GenBank/DDBJ databases">
        <authorList>
            <person name="Jia N."/>
            <person name="Wang J."/>
            <person name="Shi W."/>
            <person name="Du L."/>
            <person name="Sun Y."/>
            <person name="Zhan W."/>
            <person name="Jiang J."/>
            <person name="Wang Q."/>
            <person name="Zhang B."/>
            <person name="Ji P."/>
            <person name="Sakyi L.B."/>
            <person name="Cui X."/>
            <person name="Yuan T."/>
            <person name="Jiang B."/>
            <person name="Yang W."/>
            <person name="Lam T.T.-Y."/>
            <person name="Chang Q."/>
            <person name="Ding S."/>
            <person name="Wang X."/>
            <person name="Zhu J."/>
            <person name="Ruan X."/>
            <person name="Zhao L."/>
            <person name="Wei J."/>
            <person name="Que T."/>
            <person name="Du C."/>
            <person name="Cheng J."/>
            <person name="Dai P."/>
            <person name="Han X."/>
            <person name="Huang E."/>
            <person name="Gao Y."/>
            <person name="Liu J."/>
            <person name="Shao H."/>
            <person name="Ye R."/>
            <person name="Li L."/>
            <person name="Wei W."/>
            <person name="Wang X."/>
            <person name="Wang C."/>
            <person name="Huo Q."/>
            <person name="Li W."/>
            <person name="Guo W."/>
            <person name="Chen H."/>
            <person name="Chen S."/>
            <person name="Zhou L."/>
            <person name="Zhou L."/>
            <person name="Ni X."/>
            <person name="Tian J."/>
            <person name="Zhou Y."/>
            <person name="Sheng Y."/>
            <person name="Liu T."/>
            <person name="Pan Y."/>
            <person name="Xia L."/>
            <person name="Li J."/>
            <person name="Zhao F."/>
            <person name="Cao W."/>
        </authorList>
    </citation>
    <scope>NUCLEOTIDE SEQUENCE</scope>
    <source>
        <strain evidence="1">Rsan-2018</strain>
        <tissue evidence="1">Larvae</tissue>
    </source>
</reference>
<organism evidence="1 2">
    <name type="scientific">Rhipicephalus sanguineus</name>
    <name type="common">Brown dog tick</name>
    <name type="synonym">Ixodes sanguineus</name>
    <dbReference type="NCBI Taxonomy" id="34632"/>
    <lineage>
        <taxon>Eukaryota</taxon>
        <taxon>Metazoa</taxon>
        <taxon>Ecdysozoa</taxon>
        <taxon>Arthropoda</taxon>
        <taxon>Chelicerata</taxon>
        <taxon>Arachnida</taxon>
        <taxon>Acari</taxon>
        <taxon>Parasitiformes</taxon>
        <taxon>Ixodida</taxon>
        <taxon>Ixodoidea</taxon>
        <taxon>Ixodidae</taxon>
        <taxon>Rhipicephalinae</taxon>
        <taxon>Rhipicephalus</taxon>
        <taxon>Rhipicephalus</taxon>
    </lineage>
</organism>
<evidence type="ECO:0000313" key="2">
    <source>
        <dbReference type="Proteomes" id="UP000821837"/>
    </source>
</evidence>
<gene>
    <name evidence="1" type="ORF">HPB52_021074</name>
</gene>